<dbReference type="OrthoDB" id="6120657at2"/>
<organism evidence="1 2">
    <name type="scientific">Marinobacterium mangrovicola</name>
    <dbReference type="NCBI Taxonomy" id="1476959"/>
    <lineage>
        <taxon>Bacteria</taxon>
        <taxon>Pseudomonadati</taxon>
        <taxon>Pseudomonadota</taxon>
        <taxon>Gammaproteobacteria</taxon>
        <taxon>Oceanospirillales</taxon>
        <taxon>Oceanospirillaceae</taxon>
        <taxon>Marinobacterium</taxon>
    </lineage>
</organism>
<dbReference type="AlphaFoldDB" id="A0A4R1GMX3"/>
<dbReference type="RefSeq" id="WP_132287559.1">
    <property type="nucleotide sequence ID" value="NZ_SMFU01000007.1"/>
</dbReference>
<evidence type="ECO:0000313" key="2">
    <source>
        <dbReference type="Proteomes" id="UP000294546"/>
    </source>
</evidence>
<proteinExistence type="predicted"/>
<dbReference type="Proteomes" id="UP000294546">
    <property type="component" value="Unassembled WGS sequence"/>
</dbReference>
<protein>
    <submittedName>
        <fullName evidence="1">Uncharacterized protein</fullName>
    </submittedName>
</protein>
<dbReference type="EMBL" id="SMFU01000007">
    <property type="protein sequence ID" value="TCK08621.1"/>
    <property type="molecule type" value="Genomic_DNA"/>
</dbReference>
<keyword evidence="2" id="KW-1185">Reference proteome</keyword>
<comment type="caution">
    <text evidence="1">The sequence shown here is derived from an EMBL/GenBank/DDBJ whole genome shotgun (WGS) entry which is preliminary data.</text>
</comment>
<accession>A0A4R1GMX3</accession>
<evidence type="ECO:0000313" key="1">
    <source>
        <dbReference type="EMBL" id="TCK08621.1"/>
    </source>
</evidence>
<gene>
    <name evidence="1" type="ORF">CLV83_0711</name>
</gene>
<name>A0A4R1GMX3_9GAMM</name>
<reference evidence="1 2" key="1">
    <citation type="submission" date="2019-03" db="EMBL/GenBank/DDBJ databases">
        <title>Genomic Encyclopedia of Archaeal and Bacterial Type Strains, Phase II (KMG-II): from individual species to whole genera.</title>
        <authorList>
            <person name="Goeker M."/>
        </authorList>
    </citation>
    <scope>NUCLEOTIDE SEQUENCE [LARGE SCALE GENOMIC DNA]</scope>
    <source>
        <strain evidence="1 2">DSM 27697</strain>
    </source>
</reference>
<sequence>MSETAIPRDFYARDAEEQALFLQETWCDNCQELNLGMSDPKEYELFGIIFIEGRCNKCGEPVLTELTDDDF</sequence>